<dbReference type="EMBL" id="CDNC01000048">
    <property type="protein sequence ID" value="CEM63019.1"/>
    <property type="molecule type" value="Genomic_DNA"/>
</dbReference>
<dbReference type="AlphaFoldDB" id="A0A0B7GWI9"/>
<dbReference type="GO" id="GO:0000175">
    <property type="term" value="F:3'-5'-RNA exonuclease activity"/>
    <property type="evidence" value="ECO:0007669"/>
    <property type="project" value="TreeGrafter"/>
</dbReference>
<dbReference type="SMART" id="SM00955">
    <property type="entry name" value="RNB"/>
    <property type="match status" value="1"/>
</dbReference>
<dbReference type="PANTHER" id="PTHR23355">
    <property type="entry name" value="RIBONUCLEASE"/>
    <property type="match status" value="1"/>
</dbReference>
<evidence type="ECO:0000259" key="2">
    <source>
        <dbReference type="SMART" id="SM00955"/>
    </source>
</evidence>
<dbReference type="GO" id="GO:0003723">
    <property type="term" value="F:RNA binding"/>
    <property type="evidence" value="ECO:0007669"/>
    <property type="project" value="InterPro"/>
</dbReference>
<dbReference type="InterPro" id="IPR001900">
    <property type="entry name" value="RNase_II/R"/>
</dbReference>
<reference evidence="4" key="1">
    <citation type="submission" date="2015-01" db="EMBL/GenBank/DDBJ databases">
        <authorList>
            <person name="Manzoor Shahid"/>
            <person name="Zubair Saima"/>
        </authorList>
    </citation>
    <scope>NUCLEOTIDE SEQUENCE [LARGE SCALE GENOMIC DNA]</scope>
    <source>
        <strain evidence="4">V1</strain>
    </source>
</reference>
<dbReference type="Pfam" id="PF23161">
    <property type="entry name" value="HTH_RNase_II"/>
    <property type="match status" value="1"/>
</dbReference>
<keyword evidence="4" id="KW-1185">Reference proteome</keyword>
<keyword evidence="1" id="KW-0175">Coiled coil</keyword>
<dbReference type="RefSeq" id="WP_044634982.1">
    <property type="nucleotide sequence ID" value="NZ_CDNC01000048.1"/>
</dbReference>
<gene>
    <name evidence="3" type="ORF">TPHV1_60007</name>
</gene>
<proteinExistence type="predicted"/>
<feature type="coiled-coil region" evidence="1">
    <location>
        <begin position="120"/>
        <end position="150"/>
    </location>
</feature>
<name>A0A0B7GWI9_TREPH</name>
<dbReference type="OrthoDB" id="9764149at2"/>
<accession>A0A0B7GWI9</accession>
<dbReference type="InterPro" id="IPR012340">
    <property type="entry name" value="NA-bd_OB-fold"/>
</dbReference>
<dbReference type="PANTHER" id="PTHR23355:SF42">
    <property type="entry name" value="RIBONUCLEASE II, CHLOROPLASTIC_MITOCHONDRIAL"/>
    <property type="match status" value="1"/>
</dbReference>
<dbReference type="InterPro" id="IPR036388">
    <property type="entry name" value="WH-like_DNA-bd_sf"/>
</dbReference>
<dbReference type="InterPro" id="IPR056404">
    <property type="entry name" value="HTH_RNase_II"/>
</dbReference>
<evidence type="ECO:0000256" key="1">
    <source>
        <dbReference type="SAM" id="Coils"/>
    </source>
</evidence>
<dbReference type="SUPFAM" id="SSF50249">
    <property type="entry name" value="Nucleic acid-binding proteins"/>
    <property type="match status" value="1"/>
</dbReference>
<evidence type="ECO:0000313" key="3">
    <source>
        <dbReference type="EMBL" id="CEM63019.1"/>
    </source>
</evidence>
<dbReference type="GO" id="GO:0000932">
    <property type="term" value="C:P-body"/>
    <property type="evidence" value="ECO:0007669"/>
    <property type="project" value="TreeGrafter"/>
</dbReference>
<dbReference type="Proteomes" id="UP000042527">
    <property type="component" value="Unassembled WGS sequence"/>
</dbReference>
<dbReference type="GO" id="GO:0006402">
    <property type="term" value="P:mRNA catabolic process"/>
    <property type="evidence" value="ECO:0007669"/>
    <property type="project" value="TreeGrafter"/>
</dbReference>
<dbReference type="Pfam" id="PF00773">
    <property type="entry name" value="RNB"/>
    <property type="match status" value="2"/>
</dbReference>
<dbReference type="InterPro" id="IPR050180">
    <property type="entry name" value="RNR_Ribonuclease"/>
</dbReference>
<organism evidence="3 4">
    <name type="scientific">Treponema phagedenis</name>
    <dbReference type="NCBI Taxonomy" id="162"/>
    <lineage>
        <taxon>Bacteria</taxon>
        <taxon>Pseudomonadati</taxon>
        <taxon>Spirochaetota</taxon>
        <taxon>Spirochaetia</taxon>
        <taxon>Spirochaetales</taxon>
        <taxon>Treponemataceae</taxon>
        <taxon>Treponema</taxon>
    </lineage>
</organism>
<dbReference type="Gene3D" id="2.40.50.140">
    <property type="entry name" value="Nucleic acid-binding proteins"/>
    <property type="match status" value="1"/>
</dbReference>
<protein>
    <submittedName>
        <fullName evidence="3">RNB-like protein</fullName>
    </submittedName>
</protein>
<feature type="domain" description="RNB" evidence="2">
    <location>
        <begin position="239"/>
        <end position="513"/>
    </location>
</feature>
<sequence>MKKGNPVLYKNRPALIIDEQADKFEIETENGTKRVREKDMNLLHAGTVNSLKELLSAPLPSGNIEDALEFFEVESESFFEFAELVWGEYPASAAWAVWDATLSNPLFVCTAPNEPVKIRSKEELEALTKKQNEKNAAEELKRQFVLALKKALQGKEIAVFDCETYAPFLQEIEALALGKTEQSKYLKEAKIAETPESAHTVLLKTGFWTAQKNPYPARFDHSLYSSKIDIPPLKRAENITDLSGIPAFAIDNEGSTDPDDAISFDGKYLWIHVANPADTIEPDTKSDIDARGRGATLYAPEGASRMLGEKAIEYFALGLTPFSCALSFKIGINNEGEIISVSIERTKIAVTRMTYRQAEEKKDDAALKPLFEIARRNTERRHAAGAVSIEMPEVYISVDKDKTVHIREAQKFESMDMVREMMLLAGEAAARFAFKNAIPFQYISQPFPELPKKLPEGLAGEYKKRRAMKPRNVGTIPSIHAALGIALYSQVTSPLRRYGDLVCHQQLLRFIDGKPLMPADDLVLRIGAADAATRNAILAERCSKKHWTLVYLLDNPDKIFRAIVLETVGNKAHIIIPALAYEADITVKEPLELNAEISVKAAKIFLPKLESHFIHV</sequence>
<dbReference type="Gene3D" id="1.10.10.10">
    <property type="entry name" value="Winged helix-like DNA-binding domain superfamily/Winged helix DNA-binding domain"/>
    <property type="match status" value="1"/>
</dbReference>
<evidence type="ECO:0000313" key="4">
    <source>
        <dbReference type="Proteomes" id="UP000042527"/>
    </source>
</evidence>